<dbReference type="Pfam" id="PF02878">
    <property type="entry name" value="PGM_PMM_I"/>
    <property type="match status" value="1"/>
</dbReference>
<dbReference type="InterPro" id="IPR016055">
    <property type="entry name" value="A-D-PHexomutase_a/b/a-I/II/III"/>
</dbReference>
<dbReference type="GO" id="GO:0016868">
    <property type="term" value="F:intramolecular phosphotransferase activity"/>
    <property type="evidence" value="ECO:0007669"/>
    <property type="project" value="InterPro"/>
</dbReference>
<comment type="similarity">
    <text evidence="2">Belongs to the phosphohexose mutase family.</text>
</comment>
<protein>
    <submittedName>
        <fullName evidence="10">Phosphoesterase</fullName>
    </submittedName>
</protein>
<keyword evidence="11" id="KW-1185">Reference proteome</keyword>
<feature type="domain" description="Alpha-D-phosphohexomutase alpha/beta/alpha" evidence="9">
    <location>
        <begin position="258"/>
        <end position="364"/>
    </location>
</feature>
<dbReference type="PANTHER" id="PTHR43771">
    <property type="entry name" value="PHOSPHOMANNOMUTASE"/>
    <property type="match status" value="1"/>
</dbReference>
<name>A0A3G9K025_9ACTN</name>
<proteinExistence type="inferred from homology"/>
<evidence type="ECO:0000256" key="1">
    <source>
        <dbReference type="ARBA" id="ARBA00001946"/>
    </source>
</evidence>
<dbReference type="GO" id="GO:0046872">
    <property type="term" value="F:metal ion binding"/>
    <property type="evidence" value="ECO:0007669"/>
    <property type="project" value="UniProtKB-KW"/>
</dbReference>
<dbReference type="Pfam" id="PF02879">
    <property type="entry name" value="PGM_PMM_II"/>
    <property type="match status" value="1"/>
</dbReference>
<dbReference type="InterPro" id="IPR005844">
    <property type="entry name" value="A-D-PHexomutase_a/b/a-I"/>
</dbReference>
<dbReference type="GO" id="GO:0005975">
    <property type="term" value="P:carbohydrate metabolic process"/>
    <property type="evidence" value="ECO:0007669"/>
    <property type="project" value="InterPro"/>
</dbReference>
<feature type="domain" description="Alpha-D-phosphohexomutase alpha/beta/alpha" evidence="7">
    <location>
        <begin position="22"/>
        <end position="134"/>
    </location>
</feature>
<feature type="domain" description="Alpha-D-phosphohexomutase alpha/beta/alpha" evidence="8">
    <location>
        <begin position="153"/>
        <end position="253"/>
    </location>
</feature>
<accession>A0A3G9K025</accession>
<dbReference type="Pfam" id="PF02880">
    <property type="entry name" value="PGM_PMM_III"/>
    <property type="match status" value="1"/>
</dbReference>
<dbReference type="Proteomes" id="UP000273154">
    <property type="component" value="Chromosome"/>
</dbReference>
<dbReference type="SUPFAM" id="SSF53738">
    <property type="entry name" value="Phosphoglucomutase, first 3 domains"/>
    <property type="match status" value="3"/>
</dbReference>
<comment type="cofactor">
    <cofactor evidence="1">
        <name>Mg(2+)</name>
        <dbReference type="ChEBI" id="CHEBI:18420"/>
    </cofactor>
</comment>
<keyword evidence="4" id="KW-0479">Metal-binding</keyword>
<dbReference type="InterPro" id="IPR005846">
    <property type="entry name" value="A-D-PHexomutase_a/b/a-III"/>
</dbReference>
<evidence type="ECO:0000259" key="9">
    <source>
        <dbReference type="Pfam" id="PF02880"/>
    </source>
</evidence>
<dbReference type="InterPro" id="IPR005845">
    <property type="entry name" value="A-D-PHexomutase_a/b/a-II"/>
</dbReference>
<evidence type="ECO:0000313" key="10">
    <source>
        <dbReference type="EMBL" id="BBH50923.1"/>
    </source>
</evidence>
<evidence type="ECO:0000313" key="11">
    <source>
        <dbReference type="Proteomes" id="UP000273154"/>
    </source>
</evidence>
<evidence type="ECO:0000256" key="6">
    <source>
        <dbReference type="ARBA" id="ARBA00023235"/>
    </source>
</evidence>
<evidence type="ECO:0000256" key="4">
    <source>
        <dbReference type="ARBA" id="ARBA00022723"/>
    </source>
</evidence>
<evidence type="ECO:0000259" key="7">
    <source>
        <dbReference type="Pfam" id="PF02878"/>
    </source>
</evidence>
<evidence type="ECO:0000256" key="3">
    <source>
        <dbReference type="ARBA" id="ARBA00022553"/>
    </source>
</evidence>
<dbReference type="PANTHER" id="PTHR43771:SF1">
    <property type="entry name" value="PHOSPHOMANNOMUTASE"/>
    <property type="match status" value="1"/>
</dbReference>
<dbReference type="Gene3D" id="3.40.120.10">
    <property type="entry name" value="Alpha-D-Glucose-1,6-Bisphosphate, subunit A, domain 3"/>
    <property type="match status" value="3"/>
</dbReference>
<keyword evidence="5" id="KW-0460">Magnesium</keyword>
<dbReference type="KEGG" id="pcat:Pcatena_15100"/>
<dbReference type="OrthoDB" id="9803322at2"/>
<keyword evidence="6" id="KW-0413">Isomerase</keyword>
<reference evidence="11" key="1">
    <citation type="submission" date="2018-11" db="EMBL/GenBank/DDBJ databases">
        <title>Comparative genomics of Parolsenella catena and Libanicoccus massiliensis: Reclassification of Libanicoccus massiliensis as Parolsenella massiliensis comb. nov.</title>
        <authorList>
            <person name="Sakamoto M."/>
            <person name="Ikeyama N."/>
            <person name="Murakami T."/>
            <person name="Mori H."/>
            <person name="Yuki M."/>
            <person name="Ohkuma M."/>
        </authorList>
    </citation>
    <scope>NUCLEOTIDE SEQUENCE [LARGE SCALE GENOMIC DNA]</scope>
    <source>
        <strain evidence="11">JCM 31932</strain>
    </source>
</reference>
<keyword evidence="3" id="KW-0597">Phosphoprotein</keyword>
<gene>
    <name evidence="10" type="ORF">Pcatena_15100</name>
</gene>
<organism evidence="10 11">
    <name type="scientific">Parolsenella catena</name>
    <dbReference type="NCBI Taxonomy" id="2003188"/>
    <lineage>
        <taxon>Bacteria</taxon>
        <taxon>Bacillati</taxon>
        <taxon>Actinomycetota</taxon>
        <taxon>Coriobacteriia</taxon>
        <taxon>Coriobacteriales</taxon>
        <taxon>Atopobiaceae</taxon>
        <taxon>Parolsenella</taxon>
    </lineage>
</organism>
<sequence length="469" mass="49735">MSVINFLGDAWCVRMDEGDPHEDALRIADALGRLTRERFPESTIVIGYDTRPLSLAIAREMGEVIASYGIAARVSDAHCPACVLTEEVRADREAVAGVMLTAGNKPADYFGIRICSADGSAATTEDTNLIESYIVPELPVGRGEAKAVDLMTPYLERVFSLVEGNRIAESAPIVVCDPMYGAQTSYACRAFSALGARVIEIHGDGAEDFAGVHPEAAEPWIDDCEQAVVDNGAAYGIAIDGAGERIALVDERGNYVSPHKTLALLMDYLVNCRNRSGRMIAPIFVSSIVRRQAERLGLSLTVTPVGYAWMREEMAIGDTLCAGDAVGGIGIPEIGLDRDALGAAVMLMDAIARDGRPLSAMASELDETLGHMEYGRRELSLGAGEAQMLRVALPGINPPSIAGLKVEGVSHPSHCLRLALPEGAWVLVAPSPAGPTALLAAEAPTRAMRDELLAAAAELARSPLSRGDE</sequence>
<dbReference type="AlphaFoldDB" id="A0A3G9K025"/>
<dbReference type="EMBL" id="AP019367">
    <property type="protein sequence ID" value="BBH50923.1"/>
    <property type="molecule type" value="Genomic_DNA"/>
</dbReference>
<evidence type="ECO:0000259" key="8">
    <source>
        <dbReference type="Pfam" id="PF02879"/>
    </source>
</evidence>
<evidence type="ECO:0000256" key="2">
    <source>
        <dbReference type="ARBA" id="ARBA00010231"/>
    </source>
</evidence>
<evidence type="ECO:0000256" key="5">
    <source>
        <dbReference type="ARBA" id="ARBA00022842"/>
    </source>
</evidence>
<dbReference type="RefSeq" id="WP_126423122.1">
    <property type="nucleotide sequence ID" value="NZ_DAIRNN010000013.1"/>
</dbReference>